<dbReference type="GO" id="GO:0031625">
    <property type="term" value="F:ubiquitin protein ligase binding"/>
    <property type="evidence" value="ECO:0007669"/>
    <property type="project" value="InterPro"/>
</dbReference>
<dbReference type="InterPro" id="IPR036317">
    <property type="entry name" value="Cullin_homology_sf"/>
</dbReference>
<keyword evidence="7" id="KW-1185">Reference proteome</keyword>
<dbReference type="Gene3D" id="1.10.10.10">
    <property type="entry name" value="Winged helix-like DNA-binding domain superfamily/Winged helix DNA-binding domain"/>
    <property type="match status" value="1"/>
</dbReference>
<dbReference type="InterPro" id="IPR045093">
    <property type="entry name" value="Cullin"/>
</dbReference>
<organism evidence="6 7">
    <name type="scientific">Geranomyces variabilis</name>
    <dbReference type="NCBI Taxonomy" id="109894"/>
    <lineage>
        <taxon>Eukaryota</taxon>
        <taxon>Fungi</taxon>
        <taxon>Fungi incertae sedis</taxon>
        <taxon>Chytridiomycota</taxon>
        <taxon>Chytridiomycota incertae sedis</taxon>
        <taxon>Chytridiomycetes</taxon>
        <taxon>Spizellomycetales</taxon>
        <taxon>Powellomycetaceae</taxon>
        <taxon>Geranomyces</taxon>
    </lineage>
</organism>
<dbReference type="FunFam" id="1.10.10.10:FF:000050">
    <property type="entry name" value="Cullin 4B"/>
    <property type="match status" value="1"/>
</dbReference>
<name>A0AAD5TGT5_9FUNG</name>
<dbReference type="SMART" id="SM00884">
    <property type="entry name" value="Cullin_Nedd8"/>
    <property type="match status" value="1"/>
</dbReference>
<dbReference type="SUPFAM" id="SSF74788">
    <property type="entry name" value="Cullin repeat-like"/>
    <property type="match status" value="1"/>
</dbReference>
<dbReference type="EMBL" id="JADGJQ010000044">
    <property type="protein sequence ID" value="KAJ3176145.1"/>
    <property type="molecule type" value="Genomic_DNA"/>
</dbReference>
<accession>A0AAD5TGT5</accession>
<dbReference type="InterPro" id="IPR036388">
    <property type="entry name" value="WH-like_DNA-bd_sf"/>
</dbReference>
<dbReference type="GO" id="GO:0006511">
    <property type="term" value="P:ubiquitin-dependent protein catabolic process"/>
    <property type="evidence" value="ECO:0007669"/>
    <property type="project" value="InterPro"/>
</dbReference>
<evidence type="ECO:0000256" key="2">
    <source>
        <dbReference type="PROSITE-ProRule" id="PRU00330"/>
    </source>
</evidence>
<dbReference type="SUPFAM" id="SSF75632">
    <property type="entry name" value="Cullin homology domain"/>
    <property type="match status" value="1"/>
</dbReference>
<comment type="caution">
    <text evidence="6">The sequence shown here is derived from an EMBL/GenBank/DDBJ whole genome shotgun (WGS) entry which is preliminary data.</text>
</comment>
<dbReference type="FunFam" id="1.20.1310.10:FF:000001">
    <property type="entry name" value="Cullin 3"/>
    <property type="match status" value="1"/>
</dbReference>
<dbReference type="PROSITE" id="PS50069">
    <property type="entry name" value="CULLIN_2"/>
    <property type="match status" value="1"/>
</dbReference>
<feature type="domain" description="Cullin family profile" evidence="5">
    <location>
        <begin position="536"/>
        <end position="763"/>
    </location>
</feature>
<dbReference type="Gene3D" id="1.20.1310.10">
    <property type="entry name" value="Cullin Repeats"/>
    <property type="match status" value="4"/>
</dbReference>
<dbReference type="Proteomes" id="UP001212152">
    <property type="component" value="Unassembled WGS sequence"/>
</dbReference>
<sequence length="899" mass="100841">MDAFATSNVAPAPQKKIRMTHSKPNPRSPSTAPATQHGRGGSGQVGHMGKASAALAFAYAPGGTVPAVDHHLAATAAGGAQPALAGQKVPAKKLVIRGFKDKPKVPDNFVETTWARLERAVRAVHASKPVPDSLEELYQACEQICRHKKAEELYAKLKAVCDEHVREEYRKIVSALVSALGMPNDVVMRTSVREDEAGEWETDRTRVCNAVEGIGSCLDRRPAQSSRNLSIDVLTRRFPLISDRPLDDSVLQSVHASWTSFCRQMILIRSIFLYLDRTYVLQSAGLRSLWDMGLDLYRERIMDAALPVRSAVVNALLAQIERERNGEQIDHSTIRSHLRMFVDLAIYFTSFDVSFRAASEHYYSQEGQRMVGGLDLGDGNPAGDGVAKYLKHVDDRLASEAARCAPGTGYLDVGSKKALIATVEEMLITKHAKTLVDRGFVDLAKHDRHADVKRMFILLDRVGELEHLRHAFASYIQTIGLTLVVDPARDSTMVQDLLNFRDRVIALIAASCDDRPAFHNAMKESFEVFINQRQNRPAELIAKFVDAQLKAGKGVTDDELERGLDKALVLFRYIQGKDVFEAFYKKDLAKRLLLQKSTSVDAEKSMLAKLKIECGPGFTSKLEGMFKDIDISRDYMSSFRESSKYAEQLGGITLSVNVLTHGFWPTYTPVPCLIPDQVARCQEVFKEFYMSRYNGRQLTWQHMLGTGVLYCQFDKGAKELAVSTFQALVLLLFNDHSQLTYAEIGTLTNLPPAELLRTLQSLSLGKKHTHHVLRIVNRVATTRGDATLQPTDVFEVNTEFEHNLHRIKINQIQMKETVEERTSTEEGVFQDRQYAVDAAIVRIMKAEKSLCHSMLHATLLKMMKFNITATDFKKRVDSLIDREYIDRDPKSRDTYIYLA</sequence>
<dbReference type="Pfam" id="PF00888">
    <property type="entry name" value="Cullin"/>
    <property type="match status" value="1"/>
</dbReference>
<proteinExistence type="inferred from homology"/>
<dbReference type="InterPro" id="IPR036390">
    <property type="entry name" value="WH_DNA-bd_sf"/>
</dbReference>
<comment type="similarity">
    <text evidence="1 2 3">Belongs to the cullin family.</text>
</comment>
<dbReference type="SMART" id="SM00182">
    <property type="entry name" value="CULLIN"/>
    <property type="match status" value="1"/>
</dbReference>
<dbReference type="FunFam" id="1.20.1310.10:FF:000003">
    <property type="entry name" value="Cullin 4A"/>
    <property type="match status" value="1"/>
</dbReference>
<reference evidence="6" key="1">
    <citation type="submission" date="2020-05" db="EMBL/GenBank/DDBJ databases">
        <title>Phylogenomic resolution of chytrid fungi.</title>
        <authorList>
            <person name="Stajich J.E."/>
            <person name="Amses K."/>
            <person name="Simmons R."/>
            <person name="Seto K."/>
            <person name="Myers J."/>
            <person name="Bonds A."/>
            <person name="Quandt C.A."/>
            <person name="Barry K."/>
            <person name="Liu P."/>
            <person name="Grigoriev I."/>
            <person name="Longcore J.E."/>
            <person name="James T.Y."/>
        </authorList>
    </citation>
    <scope>NUCLEOTIDE SEQUENCE</scope>
    <source>
        <strain evidence="6">JEL0379</strain>
    </source>
</reference>
<feature type="region of interest" description="Disordered" evidence="4">
    <location>
        <begin position="1"/>
        <end position="47"/>
    </location>
</feature>
<dbReference type="SUPFAM" id="SSF46785">
    <property type="entry name" value="Winged helix' DNA-binding domain"/>
    <property type="match status" value="1"/>
</dbReference>
<dbReference type="Gene3D" id="3.30.230.130">
    <property type="entry name" value="Cullin, Chain C, Domain 2"/>
    <property type="match status" value="1"/>
</dbReference>
<dbReference type="InterPro" id="IPR019559">
    <property type="entry name" value="Cullin_neddylation_domain"/>
</dbReference>
<dbReference type="InterPro" id="IPR016159">
    <property type="entry name" value="Cullin_repeat-like_dom_sf"/>
</dbReference>
<gene>
    <name evidence="6" type="primary">CUL4B</name>
    <name evidence="6" type="ORF">HDU87_005523</name>
</gene>
<evidence type="ECO:0000259" key="5">
    <source>
        <dbReference type="PROSITE" id="PS50069"/>
    </source>
</evidence>
<dbReference type="InterPro" id="IPR001373">
    <property type="entry name" value="Cullin_N"/>
</dbReference>
<evidence type="ECO:0000256" key="4">
    <source>
        <dbReference type="SAM" id="MobiDB-lite"/>
    </source>
</evidence>
<protein>
    <submittedName>
        <fullName evidence="6">Cullin-4B</fullName>
    </submittedName>
</protein>
<evidence type="ECO:0000256" key="3">
    <source>
        <dbReference type="RuleBase" id="RU003829"/>
    </source>
</evidence>
<dbReference type="PANTHER" id="PTHR11932">
    <property type="entry name" value="CULLIN"/>
    <property type="match status" value="1"/>
</dbReference>
<feature type="compositionally biased region" description="Polar residues" evidence="4">
    <location>
        <begin position="22"/>
        <end position="34"/>
    </location>
</feature>
<dbReference type="InterPro" id="IPR016158">
    <property type="entry name" value="Cullin_homology"/>
</dbReference>
<dbReference type="Pfam" id="PF10557">
    <property type="entry name" value="Cullin_Nedd8"/>
    <property type="match status" value="1"/>
</dbReference>
<evidence type="ECO:0000256" key="1">
    <source>
        <dbReference type="ARBA" id="ARBA00006019"/>
    </source>
</evidence>
<evidence type="ECO:0000313" key="6">
    <source>
        <dbReference type="EMBL" id="KAJ3176145.1"/>
    </source>
</evidence>
<evidence type="ECO:0000313" key="7">
    <source>
        <dbReference type="Proteomes" id="UP001212152"/>
    </source>
</evidence>
<dbReference type="AlphaFoldDB" id="A0AAD5TGT5"/>
<dbReference type="Pfam" id="PF26557">
    <property type="entry name" value="Cullin_AB"/>
    <property type="match status" value="1"/>
</dbReference>
<dbReference type="InterPro" id="IPR059120">
    <property type="entry name" value="Cullin-like_AB"/>
</dbReference>